<dbReference type="PIRSF" id="PIRSF015950">
    <property type="entry name" value="Mev_P_decrbx"/>
    <property type="match status" value="1"/>
</dbReference>
<evidence type="ECO:0000256" key="5">
    <source>
        <dbReference type="ARBA" id="ARBA00023239"/>
    </source>
</evidence>
<gene>
    <name evidence="8" type="ORF">ELS83_14780</name>
</gene>
<protein>
    <submittedName>
        <fullName evidence="8">Diphosphomevalonate decarboxylase</fullName>
    </submittedName>
</protein>
<dbReference type="Gene3D" id="3.30.70.890">
    <property type="entry name" value="GHMP kinase, C-terminal domain"/>
    <property type="match status" value="1"/>
</dbReference>
<keyword evidence="9" id="KW-1185">Reference proteome</keyword>
<keyword evidence="5" id="KW-0456">Lyase</keyword>
<dbReference type="InterPro" id="IPR053859">
    <property type="entry name" value="MVD-like_N"/>
</dbReference>
<dbReference type="PANTHER" id="PTHR10977:SF3">
    <property type="entry name" value="DIPHOSPHOMEVALONATE DECARBOXYLASE"/>
    <property type="match status" value="1"/>
</dbReference>
<evidence type="ECO:0000313" key="9">
    <source>
        <dbReference type="Proteomes" id="UP000732105"/>
    </source>
</evidence>
<accession>A0ABX1WYZ8</accession>
<name>A0ABX1WYZ8_9BACT</name>
<dbReference type="SUPFAM" id="SSF55060">
    <property type="entry name" value="GHMP Kinase, C-terminal domain"/>
    <property type="match status" value="1"/>
</dbReference>
<evidence type="ECO:0000259" key="6">
    <source>
        <dbReference type="Pfam" id="PF18376"/>
    </source>
</evidence>
<keyword evidence="3" id="KW-0067">ATP-binding</keyword>
<evidence type="ECO:0000256" key="4">
    <source>
        <dbReference type="ARBA" id="ARBA00023098"/>
    </source>
</evidence>
<reference evidence="8 9" key="1">
    <citation type="submission" date="2018-12" db="EMBL/GenBank/DDBJ databases">
        <title>Marinifilum JC070 sp. nov., a marine bacterium isolated from Yongle Blue Hole in the South China Sea.</title>
        <authorList>
            <person name="Fu T."/>
        </authorList>
    </citation>
    <scope>NUCLEOTIDE SEQUENCE [LARGE SCALE GENOMIC DNA]</scope>
    <source>
        <strain evidence="8 9">JC070</strain>
    </source>
</reference>
<dbReference type="Proteomes" id="UP000732105">
    <property type="component" value="Unassembled WGS sequence"/>
</dbReference>
<dbReference type="Pfam" id="PF18376">
    <property type="entry name" value="MDD_C"/>
    <property type="match status" value="1"/>
</dbReference>
<keyword evidence="1" id="KW-0444">Lipid biosynthesis</keyword>
<dbReference type="PANTHER" id="PTHR10977">
    <property type="entry name" value="DIPHOSPHOMEVALONATE DECARBOXYLASE"/>
    <property type="match status" value="1"/>
</dbReference>
<dbReference type="EMBL" id="RZNH01000027">
    <property type="protein sequence ID" value="NOU61085.1"/>
    <property type="molecule type" value="Genomic_DNA"/>
</dbReference>
<dbReference type="InterPro" id="IPR020568">
    <property type="entry name" value="Ribosomal_Su5_D2-typ_SF"/>
</dbReference>
<dbReference type="InterPro" id="IPR005935">
    <property type="entry name" value="Mev_decarb"/>
</dbReference>
<dbReference type="InterPro" id="IPR041431">
    <property type="entry name" value="Mvd1_C"/>
</dbReference>
<keyword evidence="4" id="KW-0443">Lipid metabolism</keyword>
<evidence type="ECO:0000256" key="1">
    <source>
        <dbReference type="ARBA" id="ARBA00022516"/>
    </source>
</evidence>
<feature type="domain" description="Diphosphomevalonate decarboxylase-like N-terminal" evidence="7">
    <location>
        <begin position="11"/>
        <end position="165"/>
    </location>
</feature>
<keyword evidence="2" id="KW-0547">Nucleotide-binding</keyword>
<dbReference type="InterPro" id="IPR036554">
    <property type="entry name" value="GHMP_kinase_C_sf"/>
</dbReference>
<evidence type="ECO:0000259" key="7">
    <source>
        <dbReference type="Pfam" id="PF22700"/>
    </source>
</evidence>
<evidence type="ECO:0000313" key="8">
    <source>
        <dbReference type="EMBL" id="NOU61085.1"/>
    </source>
</evidence>
<feature type="domain" description="Mvd1 C-terminal" evidence="6">
    <location>
        <begin position="193"/>
        <end position="323"/>
    </location>
</feature>
<dbReference type="InterPro" id="IPR014721">
    <property type="entry name" value="Ribsml_uS5_D2-typ_fold_subgr"/>
</dbReference>
<evidence type="ECO:0000256" key="3">
    <source>
        <dbReference type="ARBA" id="ARBA00022840"/>
    </source>
</evidence>
<proteinExistence type="predicted"/>
<dbReference type="RefSeq" id="WP_171596352.1">
    <property type="nucleotide sequence ID" value="NZ_RZNH01000027.1"/>
</dbReference>
<dbReference type="Pfam" id="PF22700">
    <property type="entry name" value="MVD-like_N"/>
    <property type="match status" value="1"/>
</dbReference>
<sequence>MNKGTVAWESPSNIALIKYWGKKGRQIPRNPSVSMTLKNAVSKTWLSYSERNKEWLTFEFEGKNVPAFAKRIEKFLEGISEDLPFINDYTFHIKSENTFPHSTGIASSASAMSALAMCLCSMEEQVTGKKLEANEFMRKASYIARLGSGSASRSIYNSYATWGESVAFSKASNDYATPFSKYIHPIFKDYQDFILIVSGEKKKVSSTAGHALMNDHPFAQARYEQANANFERMLGILRSGDLESFIEVLENEALSLHGLMMNSNPSFTLLRPNTLQAIELIRDFRESTKIPLGFTLDAGPNIHLMFPKNEKEQVTNFVEAELKSLLEGGRYLKDETGSGPKLLTIANGK</sequence>
<organism evidence="8 9">
    <name type="scientific">Marinifilum caeruleilacunae</name>
    <dbReference type="NCBI Taxonomy" id="2499076"/>
    <lineage>
        <taxon>Bacteria</taxon>
        <taxon>Pseudomonadati</taxon>
        <taxon>Bacteroidota</taxon>
        <taxon>Bacteroidia</taxon>
        <taxon>Marinilabiliales</taxon>
        <taxon>Marinifilaceae</taxon>
    </lineage>
</organism>
<dbReference type="SUPFAM" id="SSF54211">
    <property type="entry name" value="Ribosomal protein S5 domain 2-like"/>
    <property type="match status" value="1"/>
</dbReference>
<evidence type="ECO:0000256" key="2">
    <source>
        <dbReference type="ARBA" id="ARBA00022741"/>
    </source>
</evidence>
<comment type="caution">
    <text evidence="8">The sequence shown here is derived from an EMBL/GenBank/DDBJ whole genome shotgun (WGS) entry which is preliminary data.</text>
</comment>
<dbReference type="Gene3D" id="3.30.230.10">
    <property type="match status" value="1"/>
</dbReference>